<dbReference type="Gene3D" id="1.10.443.10">
    <property type="entry name" value="Intergrase catalytic core"/>
    <property type="match status" value="1"/>
</dbReference>
<dbReference type="Proteomes" id="UP000591131">
    <property type="component" value="Unassembled WGS sequence"/>
</dbReference>
<dbReference type="PANTHER" id="PTHR34605">
    <property type="entry name" value="PHAGE_INTEGRASE DOMAIN-CONTAINING PROTEIN"/>
    <property type="match status" value="1"/>
</dbReference>
<dbReference type="InterPro" id="IPR011010">
    <property type="entry name" value="DNA_brk_join_enz"/>
</dbReference>
<dbReference type="GO" id="GO:0003677">
    <property type="term" value="F:DNA binding"/>
    <property type="evidence" value="ECO:0007669"/>
    <property type="project" value="InterPro"/>
</dbReference>
<evidence type="ECO:0000313" key="4">
    <source>
        <dbReference type="Proteomes" id="UP000591131"/>
    </source>
</evidence>
<accession>A0A7J6KZP3</accession>
<evidence type="ECO:0000313" key="3">
    <source>
        <dbReference type="EMBL" id="KAF4652011.1"/>
    </source>
</evidence>
<evidence type="ECO:0000259" key="2">
    <source>
        <dbReference type="PROSITE" id="PS51898"/>
    </source>
</evidence>
<proteinExistence type="predicted"/>
<gene>
    <name evidence="3" type="ORF">FOL47_011306</name>
</gene>
<dbReference type="InterPro" id="IPR052925">
    <property type="entry name" value="Phage_Integrase-like_Recomb"/>
</dbReference>
<evidence type="ECO:0000256" key="1">
    <source>
        <dbReference type="ARBA" id="ARBA00023172"/>
    </source>
</evidence>
<feature type="non-terminal residue" evidence="3">
    <location>
        <position position="287"/>
    </location>
</feature>
<dbReference type="PANTHER" id="PTHR34605:SF4">
    <property type="entry name" value="DNA ADENINE METHYLTRANSFERASE"/>
    <property type="match status" value="1"/>
</dbReference>
<feature type="domain" description="Tyr recombinase" evidence="2">
    <location>
        <begin position="74"/>
        <end position="278"/>
    </location>
</feature>
<sequence length="287" mass="32052">SIVQGSDCVKHSSVPTEAEKRAFYANGVTESDIDNHMQAARAPSTIRSRDSTLKGYKEVCDKHGFDPFPNRKTKRTVTLSIDRLHTLNNLAPPSGRTTSVLAYLTGVMGLLRLKEVVALRFDDIEFSDTSSSLRIRIRQFKTDQSGSGDSVVVGCVTDLHSSKACVDPLCVYHRLLQLLWVEKLDQSVGSSLFGLTYSQLSQDIKFLVETAMDNNEVDDEVGRKTSHSMRRTGVYLLSQAGISLEAIAEYGRWRDVNTVANHYMRGHSGREAREKVYCQKMLRNGDN</sequence>
<dbReference type="EMBL" id="JAAPAO010000975">
    <property type="protein sequence ID" value="KAF4652011.1"/>
    <property type="molecule type" value="Genomic_DNA"/>
</dbReference>
<organism evidence="3 4">
    <name type="scientific">Perkinsus chesapeaki</name>
    <name type="common">Clam parasite</name>
    <name type="synonym">Perkinsus andrewsi</name>
    <dbReference type="NCBI Taxonomy" id="330153"/>
    <lineage>
        <taxon>Eukaryota</taxon>
        <taxon>Sar</taxon>
        <taxon>Alveolata</taxon>
        <taxon>Perkinsozoa</taxon>
        <taxon>Perkinsea</taxon>
        <taxon>Perkinsida</taxon>
        <taxon>Perkinsidae</taxon>
        <taxon>Perkinsus</taxon>
    </lineage>
</organism>
<keyword evidence="1" id="KW-0233">DNA recombination</keyword>
<dbReference type="InterPro" id="IPR002104">
    <property type="entry name" value="Integrase_catalytic"/>
</dbReference>
<dbReference type="GO" id="GO:0015074">
    <property type="term" value="P:DNA integration"/>
    <property type="evidence" value="ECO:0007669"/>
    <property type="project" value="InterPro"/>
</dbReference>
<dbReference type="InterPro" id="IPR013762">
    <property type="entry name" value="Integrase-like_cat_sf"/>
</dbReference>
<keyword evidence="4" id="KW-1185">Reference proteome</keyword>
<dbReference type="PROSITE" id="PS51898">
    <property type="entry name" value="TYR_RECOMBINASE"/>
    <property type="match status" value="1"/>
</dbReference>
<reference evidence="3 4" key="1">
    <citation type="submission" date="2020-04" db="EMBL/GenBank/DDBJ databases">
        <title>Perkinsus chesapeaki whole genome sequence.</title>
        <authorList>
            <person name="Bogema D.R."/>
        </authorList>
    </citation>
    <scope>NUCLEOTIDE SEQUENCE [LARGE SCALE GENOMIC DNA]</scope>
    <source>
        <strain evidence="3">ATCC PRA-425</strain>
    </source>
</reference>
<dbReference type="OrthoDB" id="434851at2759"/>
<dbReference type="AlphaFoldDB" id="A0A7J6KZP3"/>
<name>A0A7J6KZP3_PERCH</name>
<comment type="caution">
    <text evidence="3">The sequence shown here is derived from an EMBL/GenBank/DDBJ whole genome shotgun (WGS) entry which is preliminary data.</text>
</comment>
<protein>
    <recommendedName>
        <fullName evidence="2">Tyr recombinase domain-containing protein</fullName>
    </recommendedName>
</protein>
<dbReference type="GO" id="GO:0006310">
    <property type="term" value="P:DNA recombination"/>
    <property type="evidence" value="ECO:0007669"/>
    <property type="project" value="UniProtKB-KW"/>
</dbReference>
<dbReference type="SUPFAM" id="SSF56349">
    <property type="entry name" value="DNA breaking-rejoining enzymes"/>
    <property type="match status" value="1"/>
</dbReference>